<protein>
    <recommendedName>
        <fullName evidence="6">Phospholipase D</fullName>
        <ecNumber evidence="5">3.1.4.4</ecNumber>
    </recommendedName>
    <alternativeName>
        <fullName evidence="11">Choline phosphatase</fullName>
    </alternativeName>
</protein>
<dbReference type="InterPro" id="IPR051406">
    <property type="entry name" value="PLD_domain"/>
</dbReference>
<dbReference type="PANTHER" id="PTHR43856">
    <property type="entry name" value="CARDIOLIPIN HYDROLASE"/>
    <property type="match status" value="1"/>
</dbReference>
<dbReference type="RefSeq" id="WP_108179171.1">
    <property type="nucleotide sequence ID" value="NZ_PZZL01000010.1"/>
</dbReference>
<comment type="similarity">
    <text evidence="4">Belongs to the phospholipase D family.</text>
</comment>
<keyword evidence="9" id="KW-0442">Lipid degradation</keyword>
<dbReference type="GO" id="GO:0005576">
    <property type="term" value="C:extracellular region"/>
    <property type="evidence" value="ECO:0007669"/>
    <property type="project" value="UniProtKB-SubCell"/>
</dbReference>
<organism evidence="13 14">
    <name type="scientific">Phreatobacter oligotrophus</name>
    <dbReference type="NCBI Taxonomy" id="1122261"/>
    <lineage>
        <taxon>Bacteria</taxon>
        <taxon>Pseudomonadati</taxon>
        <taxon>Pseudomonadota</taxon>
        <taxon>Alphaproteobacteria</taxon>
        <taxon>Hyphomicrobiales</taxon>
        <taxon>Phreatobacteraceae</taxon>
        <taxon>Phreatobacter</taxon>
    </lineage>
</organism>
<dbReference type="GO" id="GO:0016042">
    <property type="term" value="P:lipid catabolic process"/>
    <property type="evidence" value="ECO:0007669"/>
    <property type="project" value="UniProtKB-KW"/>
</dbReference>
<dbReference type="PROSITE" id="PS50035">
    <property type="entry name" value="PLD"/>
    <property type="match status" value="1"/>
</dbReference>
<evidence type="ECO:0000256" key="7">
    <source>
        <dbReference type="ARBA" id="ARBA00022525"/>
    </source>
</evidence>
<evidence type="ECO:0000256" key="5">
    <source>
        <dbReference type="ARBA" id="ARBA00012027"/>
    </source>
</evidence>
<proteinExistence type="inferred from homology"/>
<evidence type="ECO:0000256" key="2">
    <source>
        <dbReference type="ARBA" id="ARBA00003145"/>
    </source>
</evidence>
<evidence type="ECO:0000256" key="3">
    <source>
        <dbReference type="ARBA" id="ARBA00004613"/>
    </source>
</evidence>
<comment type="subcellular location">
    <subcellularLocation>
        <location evidence="3">Secreted</location>
    </subcellularLocation>
</comment>
<feature type="domain" description="PLD phosphodiesterase" evidence="12">
    <location>
        <begin position="842"/>
        <end position="864"/>
    </location>
</feature>
<dbReference type="InterPro" id="IPR025202">
    <property type="entry name" value="PLD-like_dom"/>
</dbReference>
<reference evidence="13 14" key="1">
    <citation type="submission" date="2018-04" db="EMBL/GenBank/DDBJ databases">
        <title>Genomic Encyclopedia of Archaeal and Bacterial Type Strains, Phase II (KMG-II): from individual species to whole genera.</title>
        <authorList>
            <person name="Goeker M."/>
        </authorList>
    </citation>
    <scope>NUCLEOTIDE SEQUENCE [LARGE SCALE GENOMIC DNA]</scope>
    <source>
        <strain evidence="13 14">DSM 25521</strain>
    </source>
</reference>
<dbReference type="CDD" id="cd00138">
    <property type="entry name" value="PLDc_SF"/>
    <property type="match status" value="1"/>
</dbReference>
<comment type="function">
    <text evidence="2">Could be a virulence factor.</text>
</comment>
<keyword evidence="10" id="KW-0443">Lipid metabolism</keyword>
<dbReference type="SUPFAM" id="SSF56024">
    <property type="entry name" value="Phospholipase D/nuclease"/>
    <property type="match status" value="1"/>
</dbReference>
<comment type="caution">
    <text evidence="13">The sequence shown here is derived from an EMBL/GenBank/DDBJ whole genome shotgun (WGS) entry which is preliminary data.</text>
</comment>
<dbReference type="GO" id="GO:0016891">
    <property type="term" value="F:RNA endonuclease activity producing 5'-phosphomonoesters, hydrolytic mechanism"/>
    <property type="evidence" value="ECO:0007669"/>
    <property type="project" value="TreeGrafter"/>
</dbReference>
<dbReference type="InterPro" id="IPR009003">
    <property type="entry name" value="Peptidase_S1_PA"/>
</dbReference>
<dbReference type="InterPro" id="IPR001736">
    <property type="entry name" value="PLipase_D/transphosphatidylase"/>
</dbReference>
<sequence length="937" mass="101642">MRNRDIGDFVARIIARNAMDNPSAAQRYAELLQASDRKGRATREAPSAVTPDRLIALARSADRAVLETIVSQERPVYFATKAAAPDGPMGFDVAKVALMGPEAEKLDAELKAAADRINPVIARIGRIDVEGMASMPFAGTGWLIDDGIIVTNAHVASVIGKQSGRRYAFRIGASGRPLSIEWNTGHFEADPEGGFSAAISEILYIAPEGGPHDIAFLKLAASDIGGTLAPLPIATTPAASGDLVCAIGYPARAPKRIIPDQELMKALFLGVYDVKRLAPGLVETNGPDLLTHDCTTLGGNSGSAVVSLKQGRVEALHFAGVYKSENHAVPAAVLADYKARRRWTQPPLIETSPRPVAAAPGGSGPAVVTITISVNGGQIGQQPIVAVQGGAVPGASPAGDVESAVCGFLDQRQNGVIAARVGYDERDGRIGGDPFIAVSVQPNRLYDLQTSGPQSFNGFPVRYEAATLSEQVEAEPALEAANIIAYDDEARTGPEFSFAPVKEHMSIRAHLSPEYGLDELEGFLTKGDIKRYDSGIYEFKGTVIAEFVKARLEAGAVMHLCIDNASLPKTDAHGTAKEGPHDELEFDTVETFAEWVKDYDGRFTFVKVPEGRSGLIKNSYHIKVTVRDDDVFWLSSGNWKNTSSQPLVSDRERERALEDDLPGNRDWHIIVRSKTLSGRFRSHLRQDFARSRALIADRESVLPAFDVIAPAVVERPVEERRPPSRILQPLVLDDVFKITPLLTPDQEGRVFTDAVLKLIGSAKHQLWFQIPYIGMRADPRVHRGNIDELIDALVGKLKTLDDARLILRTGNSALSDNRHVAWYLKSKGVDIDDCLRQLDDTHTKGMVVDGERVLIGSHNWSGDGVSFNRDASLVIEDARVAAYYGDAFLIDWQRANPVKAKRFVKEMPVLVPASAAAEETPGSSRMSLGRYLAMLDD</sequence>
<evidence type="ECO:0000256" key="8">
    <source>
        <dbReference type="ARBA" id="ARBA00022801"/>
    </source>
</evidence>
<dbReference type="Gene3D" id="3.30.870.10">
    <property type="entry name" value="Endonuclease Chain A"/>
    <property type="match status" value="2"/>
</dbReference>
<evidence type="ECO:0000259" key="12">
    <source>
        <dbReference type="PROSITE" id="PS50035"/>
    </source>
</evidence>
<comment type="catalytic activity">
    <reaction evidence="1">
        <text>a 1,2-diacyl-sn-glycero-3-phosphocholine + H2O = a 1,2-diacyl-sn-glycero-3-phosphate + choline + H(+)</text>
        <dbReference type="Rhea" id="RHEA:14445"/>
        <dbReference type="ChEBI" id="CHEBI:15354"/>
        <dbReference type="ChEBI" id="CHEBI:15377"/>
        <dbReference type="ChEBI" id="CHEBI:15378"/>
        <dbReference type="ChEBI" id="CHEBI:57643"/>
        <dbReference type="ChEBI" id="CHEBI:58608"/>
        <dbReference type="EC" id="3.1.4.4"/>
    </reaction>
</comment>
<name>A0A2T4YY72_9HYPH</name>
<keyword evidence="8" id="KW-0378">Hydrolase</keyword>
<evidence type="ECO:0000256" key="4">
    <source>
        <dbReference type="ARBA" id="ARBA00008664"/>
    </source>
</evidence>
<accession>A0A2T4YY72</accession>
<dbReference type="EMBL" id="PZZL01000010">
    <property type="protein sequence ID" value="PTM51499.1"/>
    <property type="molecule type" value="Genomic_DNA"/>
</dbReference>
<dbReference type="Gene3D" id="2.40.10.10">
    <property type="entry name" value="Trypsin-like serine proteases"/>
    <property type="match status" value="2"/>
</dbReference>
<dbReference type="Pfam" id="PF13091">
    <property type="entry name" value="PLDc_2"/>
    <property type="match status" value="1"/>
</dbReference>
<dbReference type="GO" id="GO:0004630">
    <property type="term" value="F:phospholipase D activity"/>
    <property type="evidence" value="ECO:0007669"/>
    <property type="project" value="UniProtKB-EC"/>
</dbReference>
<dbReference type="Pfam" id="PF13365">
    <property type="entry name" value="Trypsin_2"/>
    <property type="match status" value="1"/>
</dbReference>
<evidence type="ECO:0000313" key="14">
    <source>
        <dbReference type="Proteomes" id="UP000241808"/>
    </source>
</evidence>
<dbReference type="OrthoDB" id="9814092at2"/>
<evidence type="ECO:0000256" key="9">
    <source>
        <dbReference type="ARBA" id="ARBA00022963"/>
    </source>
</evidence>
<dbReference type="SMART" id="SM00155">
    <property type="entry name" value="PLDc"/>
    <property type="match status" value="1"/>
</dbReference>
<evidence type="ECO:0000256" key="10">
    <source>
        <dbReference type="ARBA" id="ARBA00023098"/>
    </source>
</evidence>
<dbReference type="EC" id="3.1.4.4" evidence="5"/>
<dbReference type="PANTHER" id="PTHR43856:SF1">
    <property type="entry name" value="MITOCHONDRIAL CARDIOLIPIN HYDROLASE"/>
    <property type="match status" value="1"/>
</dbReference>
<evidence type="ECO:0000256" key="6">
    <source>
        <dbReference type="ARBA" id="ARBA00018392"/>
    </source>
</evidence>
<dbReference type="InterPro" id="IPR043504">
    <property type="entry name" value="Peptidase_S1_PA_chymotrypsin"/>
</dbReference>
<evidence type="ECO:0000256" key="1">
    <source>
        <dbReference type="ARBA" id="ARBA00000798"/>
    </source>
</evidence>
<dbReference type="GO" id="GO:0006793">
    <property type="term" value="P:phosphorus metabolic process"/>
    <property type="evidence" value="ECO:0007669"/>
    <property type="project" value="UniProtKB-ARBA"/>
</dbReference>
<dbReference type="SUPFAM" id="SSF50494">
    <property type="entry name" value="Trypsin-like serine proteases"/>
    <property type="match status" value="1"/>
</dbReference>
<evidence type="ECO:0000256" key="11">
    <source>
        <dbReference type="ARBA" id="ARBA00029594"/>
    </source>
</evidence>
<dbReference type="Proteomes" id="UP000241808">
    <property type="component" value="Unassembled WGS sequence"/>
</dbReference>
<keyword evidence="7" id="KW-0964">Secreted</keyword>
<gene>
    <name evidence="13" type="ORF">C8P69_110167</name>
</gene>
<evidence type="ECO:0000313" key="13">
    <source>
        <dbReference type="EMBL" id="PTM51499.1"/>
    </source>
</evidence>
<keyword evidence="14" id="KW-1185">Reference proteome</keyword>
<dbReference type="AlphaFoldDB" id="A0A2T4YY72"/>